<dbReference type="EMBL" id="BLSC01000429">
    <property type="protein sequence ID" value="GFP38231.1"/>
    <property type="molecule type" value="Genomic_DNA"/>
</dbReference>
<dbReference type="AlphaFoldDB" id="A0A6V8Q5Q1"/>
<proteinExistence type="predicted"/>
<sequence length="30" mass="3321">MITYNCILSMSSLSMALRVVLGVYSDVVVR</sequence>
<evidence type="ECO:0000313" key="1">
    <source>
        <dbReference type="EMBL" id="GFP38231.1"/>
    </source>
</evidence>
<dbReference type="Proteomes" id="UP000561271">
    <property type="component" value="Unassembled WGS sequence"/>
</dbReference>
<reference evidence="1 2" key="1">
    <citation type="journal article" date="2020" name="Front. Microbiol.">
        <title>Single-cell genomics of novel Actinobacteria with the Wood-Ljungdahl pathway discovered in a serpentinizing system.</title>
        <authorList>
            <person name="Merino N."/>
            <person name="Kawai M."/>
            <person name="Boyd E.S."/>
            <person name="Colman D.R."/>
            <person name="McGlynn S.E."/>
            <person name="Nealson K.H."/>
            <person name="Kurokawa K."/>
            <person name="Hongoh Y."/>
        </authorList>
    </citation>
    <scope>NUCLEOTIDE SEQUENCE [LARGE SCALE GENOMIC DNA]</scope>
    <source>
        <strain evidence="1 2">S44</strain>
    </source>
</reference>
<organism evidence="1 2">
    <name type="scientific">Candidatus Hakubella thermalkaliphila</name>
    <dbReference type="NCBI Taxonomy" id="2754717"/>
    <lineage>
        <taxon>Bacteria</taxon>
        <taxon>Bacillati</taxon>
        <taxon>Actinomycetota</taxon>
        <taxon>Actinomycetota incertae sedis</taxon>
        <taxon>Candidatus Hakubellales</taxon>
        <taxon>Candidatus Hakubellaceae</taxon>
        <taxon>Candidatus Hakubella</taxon>
    </lineage>
</organism>
<comment type="caution">
    <text evidence="1">The sequence shown here is derived from an EMBL/GenBank/DDBJ whole genome shotgun (WGS) entry which is preliminary data.</text>
</comment>
<feature type="non-terminal residue" evidence="1">
    <location>
        <position position="30"/>
    </location>
</feature>
<evidence type="ECO:0000313" key="2">
    <source>
        <dbReference type="Proteomes" id="UP000561271"/>
    </source>
</evidence>
<name>A0A6V8Q5Q1_9ACTN</name>
<accession>A0A6V8Q5Q1</accession>
<gene>
    <name evidence="1" type="ORF">HKBW3S44_01911</name>
</gene>
<protein>
    <submittedName>
        <fullName evidence="1">Uncharacterized protein</fullName>
    </submittedName>
</protein>